<dbReference type="EMBL" id="CP001999">
    <property type="protein sequence ID" value="ADG93485.1"/>
    <property type="molecule type" value="Genomic_DNA"/>
</dbReference>
<evidence type="ECO:0000313" key="1">
    <source>
        <dbReference type="EMBL" id="ADG93485.1"/>
    </source>
</evidence>
<name>D5V1Q1_ARCNC</name>
<dbReference type="HOGENOM" id="CLU_2803104_0_0_7"/>
<dbReference type="AlphaFoldDB" id="D5V1Q1"/>
<sequence>MLDKKILEFLDCDIYKYSYAKKCFQISNYFKTDLNSLVDEVKKIINVLHENSIKYKILKDNTIKLDL</sequence>
<accession>D5V1Q1</accession>
<evidence type="ECO:0000313" key="2">
    <source>
        <dbReference type="Proteomes" id="UP000000939"/>
    </source>
</evidence>
<dbReference type="Proteomes" id="UP000000939">
    <property type="component" value="Chromosome"/>
</dbReference>
<protein>
    <submittedName>
        <fullName evidence="1">Uncharacterized protein</fullName>
    </submittedName>
</protein>
<keyword evidence="2" id="KW-1185">Reference proteome</keyword>
<organism evidence="1 2">
    <name type="scientific">Arcobacter nitrofigilis (strain ATCC 33309 / DSM 7299 / CCUG 15893 / LMG 7604 / NCTC 12251 / CI)</name>
    <name type="common">Campylobacter nitrofigilis</name>
    <dbReference type="NCBI Taxonomy" id="572480"/>
    <lineage>
        <taxon>Bacteria</taxon>
        <taxon>Pseudomonadati</taxon>
        <taxon>Campylobacterota</taxon>
        <taxon>Epsilonproteobacteria</taxon>
        <taxon>Campylobacterales</taxon>
        <taxon>Arcobacteraceae</taxon>
        <taxon>Arcobacter</taxon>
    </lineage>
</organism>
<gene>
    <name evidence="1" type="ordered locus">Arnit_1831</name>
</gene>
<proteinExistence type="predicted"/>
<dbReference type="KEGG" id="ant:Arnit_1831"/>
<reference evidence="1 2" key="1">
    <citation type="journal article" date="2010" name="Stand. Genomic Sci.">
        <title>Complete genome sequence of Arcobacter nitrofigilis type strain (CI).</title>
        <authorList>
            <person name="Pati A."/>
            <person name="Gronow S."/>
            <person name="Lapidus A."/>
            <person name="Copeland A."/>
            <person name="Glavina Del Rio T."/>
            <person name="Nolan M."/>
            <person name="Lucas S."/>
            <person name="Tice H."/>
            <person name="Cheng J.F."/>
            <person name="Han C."/>
            <person name="Chertkov O."/>
            <person name="Bruce D."/>
            <person name="Tapia R."/>
            <person name="Goodwin L."/>
            <person name="Pitluck S."/>
            <person name="Liolios K."/>
            <person name="Ivanova N."/>
            <person name="Mavromatis K."/>
            <person name="Chen A."/>
            <person name="Palaniappan K."/>
            <person name="Land M."/>
            <person name="Hauser L."/>
            <person name="Chang Y.J."/>
            <person name="Jeffries C.D."/>
            <person name="Detter J.C."/>
            <person name="Rohde M."/>
            <person name="Goker M."/>
            <person name="Bristow J."/>
            <person name="Eisen J.A."/>
            <person name="Markowitz V."/>
            <person name="Hugenholtz P."/>
            <person name="Klenk H.P."/>
            <person name="Kyrpides N.C."/>
        </authorList>
    </citation>
    <scope>NUCLEOTIDE SEQUENCE [LARGE SCALE GENOMIC DNA]</scope>
    <source>
        <strain evidence="2">ATCC 33309 / DSM 7299 / CCUG 15893 / LMG 7604 / NCTC 12251 / CI</strain>
    </source>
</reference>